<dbReference type="STRING" id="693661.Arcve_1661"/>
<dbReference type="GO" id="GO:0003727">
    <property type="term" value="F:single-stranded RNA binding"/>
    <property type="evidence" value="ECO:0007669"/>
    <property type="project" value="TreeGrafter"/>
</dbReference>
<evidence type="ECO:0000256" key="3">
    <source>
        <dbReference type="ARBA" id="ARBA00022490"/>
    </source>
</evidence>
<evidence type="ECO:0000256" key="6">
    <source>
        <dbReference type="ARBA" id="ARBA00022801"/>
    </source>
</evidence>
<dbReference type="eggNOG" id="arCOG00929">
    <property type="taxonomic scope" value="Archaea"/>
</dbReference>
<comment type="similarity">
    <text evidence="7">Belongs to the endonuclease V family.</text>
</comment>
<dbReference type="GO" id="GO:0006281">
    <property type="term" value="P:DNA repair"/>
    <property type="evidence" value="ECO:0007669"/>
    <property type="project" value="UniProtKB-UniRule"/>
</dbReference>
<dbReference type="PANTHER" id="PTHR28511:SF1">
    <property type="entry name" value="ENDONUCLEASE V"/>
    <property type="match status" value="1"/>
</dbReference>
<evidence type="ECO:0000256" key="2">
    <source>
        <dbReference type="ARBA" id="ARBA00004496"/>
    </source>
</evidence>
<dbReference type="Gene3D" id="3.30.2170.10">
    <property type="entry name" value="archaeoglobus fulgidus dsm 4304 superfamily"/>
    <property type="match status" value="1"/>
</dbReference>
<dbReference type="GO" id="GO:0005737">
    <property type="term" value="C:cytoplasm"/>
    <property type="evidence" value="ECO:0007669"/>
    <property type="project" value="UniProtKB-SubCell"/>
</dbReference>
<keyword evidence="7" id="KW-0234">DNA repair</keyword>
<feature type="binding site" evidence="7">
    <location>
        <position position="35"/>
    </location>
    <ligand>
        <name>Mg(2+)</name>
        <dbReference type="ChEBI" id="CHEBI:18420"/>
    </ligand>
</feature>
<evidence type="ECO:0000256" key="4">
    <source>
        <dbReference type="ARBA" id="ARBA00022722"/>
    </source>
</evidence>
<dbReference type="CDD" id="cd06559">
    <property type="entry name" value="Endonuclease_V"/>
    <property type="match status" value="1"/>
</dbReference>
<protein>
    <recommendedName>
        <fullName evidence="7">Endonuclease V</fullName>
        <ecNumber evidence="7">3.1.21.7</ecNumber>
    </recommendedName>
    <alternativeName>
        <fullName evidence="7">Deoxyinosine 3'endonuclease</fullName>
    </alternativeName>
    <alternativeName>
        <fullName evidence="7">Deoxyribonuclease V</fullName>
        <shortName evidence="7">DNase V</shortName>
    </alternativeName>
</protein>
<keyword evidence="6 7" id="KW-0378">Hydrolase</keyword>
<keyword evidence="7" id="KW-0479">Metal-binding</keyword>
<gene>
    <name evidence="7" type="primary">nfi</name>
    <name evidence="8" type="ordered locus">Arcve_1661</name>
</gene>
<dbReference type="AlphaFoldDB" id="F2KQ58"/>
<dbReference type="InterPro" id="IPR007581">
    <property type="entry name" value="Endonuclease-V"/>
</dbReference>
<dbReference type="HOGENOM" id="CLU_047631_1_1_2"/>
<dbReference type="GO" id="GO:0000287">
    <property type="term" value="F:magnesium ion binding"/>
    <property type="evidence" value="ECO:0007669"/>
    <property type="project" value="UniProtKB-UniRule"/>
</dbReference>
<keyword evidence="3 7" id="KW-0963">Cytoplasm</keyword>
<keyword evidence="7" id="KW-0460">Magnesium</keyword>
<comment type="cofactor">
    <cofactor evidence="7">
        <name>Mg(2+)</name>
        <dbReference type="ChEBI" id="CHEBI:18420"/>
    </cofactor>
</comment>
<accession>F2KQ58</accession>
<dbReference type="Pfam" id="PF04493">
    <property type="entry name" value="Endonuclease_5"/>
    <property type="match status" value="1"/>
</dbReference>
<keyword evidence="7" id="KW-0227">DNA damage</keyword>
<feature type="binding site" evidence="7">
    <location>
        <position position="101"/>
    </location>
    <ligand>
        <name>Mg(2+)</name>
        <dbReference type="ChEBI" id="CHEBI:18420"/>
    </ligand>
</feature>
<dbReference type="RefSeq" id="WP_013684317.1">
    <property type="nucleotide sequence ID" value="NC_015320.1"/>
</dbReference>
<dbReference type="EC" id="3.1.21.7" evidence="7"/>
<feature type="site" description="Interaction with target DNA" evidence="7">
    <location>
        <position position="71"/>
    </location>
</feature>
<evidence type="ECO:0000256" key="5">
    <source>
        <dbReference type="ARBA" id="ARBA00022759"/>
    </source>
</evidence>
<proteinExistence type="inferred from homology"/>
<dbReference type="GeneID" id="10394787"/>
<evidence type="ECO:0000313" key="8">
    <source>
        <dbReference type="EMBL" id="AEA47661.1"/>
    </source>
</evidence>
<dbReference type="GO" id="GO:0016891">
    <property type="term" value="F:RNA endonuclease activity producing 5'-phosphomonoesters, hydrolytic mechanism"/>
    <property type="evidence" value="ECO:0007669"/>
    <property type="project" value="TreeGrafter"/>
</dbReference>
<dbReference type="EMBL" id="CP002588">
    <property type="protein sequence ID" value="AEA47661.1"/>
    <property type="molecule type" value="Genomic_DNA"/>
</dbReference>
<dbReference type="GO" id="GO:0043737">
    <property type="term" value="F:deoxyribonuclease V activity"/>
    <property type="evidence" value="ECO:0007669"/>
    <property type="project" value="UniProtKB-UniRule"/>
</dbReference>
<evidence type="ECO:0000256" key="1">
    <source>
        <dbReference type="ARBA" id="ARBA00001835"/>
    </source>
</evidence>
<dbReference type="HAMAP" id="MF_00801">
    <property type="entry name" value="Endonuclease_5"/>
    <property type="match status" value="1"/>
</dbReference>
<dbReference type="KEGG" id="ave:Arcve_1661"/>
<dbReference type="Proteomes" id="UP000008136">
    <property type="component" value="Chromosome"/>
</dbReference>
<comment type="function">
    <text evidence="7">DNA repair enzyme involved in the repair of deaminated bases. Selectively cleaves double-stranded DNA at the second phosphodiester bond 3' to a deoxyinosine leaving behind the intact lesion on the nicked DNA.</text>
</comment>
<sequence>MQLEELKKKQEKMAKRVVLRDLYSIDEIKYVLGVDQAFSGETVVSACVLLTFPELEHVDSNVSIAEAPMPYIPTFLMFREGEPAVEAVKKLLRRKAIIMVDGSGIAHPRKCGLATYVGLKLATPSIGITKKRLYGRVNEPQEVMESSPIYDEADGSVIGYAIKTCKRCRPIYVSPGHGFTPETALEIVKMCLRRHKLPEPVRFAHELASKAKKSL</sequence>
<reference evidence="8 9" key="1">
    <citation type="submission" date="2011-03" db="EMBL/GenBank/DDBJ databases">
        <title>The complete genome of Archaeoglobus veneficus SNP6.</title>
        <authorList>
            <consortium name="US DOE Joint Genome Institute (JGI-PGF)"/>
            <person name="Lucas S."/>
            <person name="Copeland A."/>
            <person name="Lapidus A."/>
            <person name="Bruce D."/>
            <person name="Goodwin L."/>
            <person name="Pitluck S."/>
            <person name="Kyrpides N."/>
            <person name="Mavromatis K."/>
            <person name="Pagani I."/>
            <person name="Ivanova N."/>
            <person name="Mikhailova N."/>
            <person name="Lu M."/>
            <person name="Detter J.C."/>
            <person name="Tapia R."/>
            <person name="Han C."/>
            <person name="Land M."/>
            <person name="Hauser L."/>
            <person name="Markowitz V."/>
            <person name="Cheng J.-F."/>
            <person name="Hugenholtz P."/>
            <person name="Woyke T."/>
            <person name="Wu D."/>
            <person name="Spring S."/>
            <person name="Brambilla E."/>
            <person name="Klenk H.-P."/>
            <person name="Eisen J.A."/>
        </authorList>
    </citation>
    <scope>NUCLEOTIDE SEQUENCE [LARGE SCALE GENOMIC DNA]</scope>
    <source>
        <strain>SNP6</strain>
    </source>
</reference>
<keyword evidence="9" id="KW-1185">Reference proteome</keyword>
<evidence type="ECO:0000313" key="9">
    <source>
        <dbReference type="Proteomes" id="UP000008136"/>
    </source>
</evidence>
<dbReference type="OrthoDB" id="7885at2157"/>
<organism evidence="8 9">
    <name type="scientific">Archaeoglobus veneficus (strain DSM 11195 / SNP6)</name>
    <dbReference type="NCBI Taxonomy" id="693661"/>
    <lineage>
        <taxon>Archaea</taxon>
        <taxon>Methanobacteriati</taxon>
        <taxon>Methanobacteriota</taxon>
        <taxon>Archaeoglobi</taxon>
        <taxon>Archaeoglobales</taxon>
        <taxon>Archaeoglobaceae</taxon>
        <taxon>Archaeoglobus</taxon>
    </lineage>
</organism>
<comment type="subcellular location">
    <subcellularLocation>
        <location evidence="2 7">Cytoplasm</location>
    </subcellularLocation>
</comment>
<keyword evidence="4 7" id="KW-0540">Nuclease</keyword>
<evidence type="ECO:0000256" key="7">
    <source>
        <dbReference type="HAMAP-Rule" id="MF_00801"/>
    </source>
</evidence>
<name>F2KQ58_ARCVS</name>
<keyword evidence="5 7" id="KW-0255">Endonuclease</keyword>
<comment type="catalytic activity">
    <reaction evidence="1 7">
        <text>Endonucleolytic cleavage at apurinic or apyrimidinic sites to products with a 5'-phosphate.</text>
        <dbReference type="EC" id="3.1.21.7"/>
    </reaction>
</comment>
<dbReference type="PANTHER" id="PTHR28511">
    <property type="entry name" value="ENDONUCLEASE V"/>
    <property type="match status" value="1"/>
</dbReference>